<evidence type="ECO:0000256" key="1">
    <source>
        <dbReference type="ARBA" id="ARBA00004141"/>
    </source>
</evidence>
<feature type="transmembrane region" description="Helical" evidence="5">
    <location>
        <begin position="361"/>
        <end position="380"/>
    </location>
</feature>
<dbReference type="InterPro" id="IPR020846">
    <property type="entry name" value="MFS_dom"/>
</dbReference>
<evidence type="ECO:0000313" key="7">
    <source>
        <dbReference type="Ensembl" id="ENSHCOP00000020642.1"/>
    </source>
</evidence>
<dbReference type="SUPFAM" id="SSF103473">
    <property type="entry name" value="MFS general substrate transporter"/>
    <property type="match status" value="1"/>
</dbReference>
<dbReference type="Pfam" id="PF00083">
    <property type="entry name" value="Sugar_tr"/>
    <property type="match status" value="1"/>
</dbReference>
<evidence type="ECO:0000256" key="5">
    <source>
        <dbReference type="SAM" id="Phobius"/>
    </source>
</evidence>
<dbReference type="Gene3D" id="1.20.1250.20">
    <property type="entry name" value="MFS general substrate transporter like domains"/>
    <property type="match status" value="1"/>
</dbReference>
<keyword evidence="4 5" id="KW-0472">Membrane</keyword>
<dbReference type="GO" id="GO:0016020">
    <property type="term" value="C:membrane"/>
    <property type="evidence" value="ECO:0007669"/>
    <property type="project" value="UniProtKB-SubCell"/>
</dbReference>
<dbReference type="InterPro" id="IPR005828">
    <property type="entry name" value="MFS_sugar_transport-like"/>
</dbReference>
<keyword evidence="2 5" id="KW-0812">Transmembrane</keyword>
<keyword evidence="8" id="KW-1185">Reference proteome</keyword>
<accession>A0A3Q2Z3Q9</accession>
<feature type="domain" description="Major facilitator superfamily (MFS) profile" evidence="6">
    <location>
        <begin position="87"/>
        <end position="474"/>
    </location>
</feature>
<dbReference type="InterPro" id="IPR036259">
    <property type="entry name" value="MFS_trans_sf"/>
</dbReference>
<evidence type="ECO:0000256" key="4">
    <source>
        <dbReference type="ARBA" id="ARBA00023136"/>
    </source>
</evidence>
<dbReference type="GeneTree" id="ENSGT00940000163251"/>
<feature type="transmembrane region" description="Helical" evidence="5">
    <location>
        <begin position="242"/>
        <end position="260"/>
    </location>
</feature>
<organism evidence="7 8">
    <name type="scientific">Hippocampus comes</name>
    <name type="common">Tiger tail seahorse</name>
    <dbReference type="NCBI Taxonomy" id="109280"/>
    <lineage>
        <taxon>Eukaryota</taxon>
        <taxon>Metazoa</taxon>
        <taxon>Chordata</taxon>
        <taxon>Craniata</taxon>
        <taxon>Vertebrata</taxon>
        <taxon>Euteleostomi</taxon>
        <taxon>Actinopterygii</taxon>
        <taxon>Neopterygii</taxon>
        <taxon>Teleostei</taxon>
        <taxon>Neoteleostei</taxon>
        <taxon>Acanthomorphata</taxon>
        <taxon>Syngnathiaria</taxon>
        <taxon>Syngnathiformes</taxon>
        <taxon>Syngnathoidei</taxon>
        <taxon>Syngnathidae</taxon>
        <taxon>Hippocampus</taxon>
    </lineage>
</organism>
<dbReference type="PROSITE" id="PS50850">
    <property type="entry name" value="MFS"/>
    <property type="match status" value="1"/>
</dbReference>
<sequence>LAMKSYPETVAFLGQFGRFQQVVFFLLCISIVPNGFGAFTLIFLADTPAHYCRVPDVNLTEDWRNAVIPVQVSTAVRSSCTRYRLDVVRNLSDQGYILGRDVNLTSLEEETCKDGWIYSKDIYQSTIITEFDLVCNDQWKKPKLKIFFLLGRKPILFATLALQTTFTFIQVFSVSWSMFTILMVINGLGQMSNYMAALVLGAEILTGNARLLYSSLGTCFGFAVGYMILPVCAYFLRDWKSLLLALSLPCIVYFPFWWFIPESPRWLLCQGRVEEAEAIVRKAARMNKVQAPEVIFEDYLIVSALLLPSARFTMSSGYYGISFNTTHLHSNAYISCFISGAVELPAYVASWLALRYISRRLSIICSLVLTAVLLYFIQLVPEDYSGLSLTLEMVGKFAVTTGFGLMFAYTTELYPTALRNTAAGICNTVARMGSCIMPYLLELRSYSPFLPYIILGSLAVLAAFATILLPESFGRPLPESIQQMQKRDFLLKKHSVVHILLSMYVSRRLNALDIPLPC</sequence>
<evidence type="ECO:0000259" key="6">
    <source>
        <dbReference type="PROSITE" id="PS50850"/>
    </source>
</evidence>
<reference evidence="7" key="2">
    <citation type="submission" date="2025-09" db="UniProtKB">
        <authorList>
            <consortium name="Ensembl"/>
        </authorList>
    </citation>
    <scope>IDENTIFICATION</scope>
</reference>
<name>A0A3Q2Z3Q9_HIPCM</name>
<comment type="subcellular location">
    <subcellularLocation>
        <location evidence="1">Membrane</location>
        <topology evidence="1">Multi-pass membrane protein</topology>
    </subcellularLocation>
</comment>
<dbReference type="Proteomes" id="UP000264820">
    <property type="component" value="Unplaced"/>
</dbReference>
<dbReference type="PANTHER" id="PTHR24064">
    <property type="entry name" value="SOLUTE CARRIER FAMILY 22 MEMBER"/>
    <property type="match status" value="1"/>
</dbReference>
<reference evidence="7" key="1">
    <citation type="submission" date="2025-08" db="UniProtKB">
        <authorList>
            <consortium name="Ensembl"/>
        </authorList>
    </citation>
    <scope>IDENTIFICATION</scope>
</reference>
<proteinExistence type="predicted"/>
<evidence type="ECO:0000313" key="8">
    <source>
        <dbReference type="Proteomes" id="UP000264820"/>
    </source>
</evidence>
<feature type="transmembrane region" description="Helical" evidence="5">
    <location>
        <begin position="22"/>
        <end position="45"/>
    </location>
</feature>
<evidence type="ECO:0000256" key="2">
    <source>
        <dbReference type="ARBA" id="ARBA00022692"/>
    </source>
</evidence>
<dbReference type="GO" id="GO:0022857">
    <property type="term" value="F:transmembrane transporter activity"/>
    <property type="evidence" value="ECO:0007669"/>
    <property type="project" value="InterPro"/>
</dbReference>
<dbReference type="AlphaFoldDB" id="A0A3Q2Z3Q9"/>
<evidence type="ECO:0000256" key="3">
    <source>
        <dbReference type="ARBA" id="ARBA00022989"/>
    </source>
</evidence>
<feature type="transmembrane region" description="Helical" evidence="5">
    <location>
        <begin position="449"/>
        <end position="469"/>
    </location>
</feature>
<keyword evidence="3 5" id="KW-1133">Transmembrane helix</keyword>
<dbReference type="Ensembl" id="ENSHCOT00000005669.1">
    <property type="protein sequence ID" value="ENSHCOP00000020642.1"/>
    <property type="gene ID" value="ENSHCOG00000006930.1"/>
</dbReference>
<feature type="transmembrane region" description="Helical" evidence="5">
    <location>
        <begin position="332"/>
        <end position="354"/>
    </location>
</feature>
<feature type="transmembrane region" description="Helical" evidence="5">
    <location>
        <begin position="212"/>
        <end position="236"/>
    </location>
</feature>
<protein>
    <submittedName>
        <fullName evidence="7">Solute carrier family 22 member 4-like</fullName>
    </submittedName>
</protein>